<keyword evidence="2" id="KW-1185">Reference proteome</keyword>
<name>A0ABT2HV63_9MICO</name>
<dbReference type="NCBIfam" id="TIGR03544">
    <property type="entry name" value="DivI1A_domain"/>
    <property type="match status" value="2"/>
</dbReference>
<sequence>MRSDDVVRERFRATKFEVGYDQREVDVFLDEVKASLERLEQGASIDETPVDAKAVEDVRFTQTRYREGYSPKEVDEFLDRLQHVFMEHEQQHGQ</sequence>
<proteinExistence type="predicted"/>
<gene>
    <name evidence="1" type="ORF">M3D15_02530</name>
</gene>
<dbReference type="Proteomes" id="UP001525379">
    <property type="component" value="Unassembled WGS sequence"/>
</dbReference>
<dbReference type="RefSeq" id="WP_066078515.1">
    <property type="nucleotide sequence ID" value="NZ_JAFDPW010000001.1"/>
</dbReference>
<dbReference type="Gene3D" id="6.10.250.660">
    <property type="match status" value="2"/>
</dbReference>
<evidence type="ECO:0000313" key="2">
    <source>
        <dbReference type="Proteomes" id="UP001525379"/>
    </source>
</evidence>
<comment type="caution">
    <text evidence="1">The sequence shown here is derived from an EMBL/GenBank/DDBJ whole genome shotgun (WGS) entry which is preliminary data.</text>
</comment>
<dbReference type="InterPro" id="IPR019933">
    <property type="entry name" value="DivIVA_domain"/>
</dbReference>
<evidence type="ECO:0000313" key="1">
    <source>
        <dbReference type="EMBL" id="MCT2042220.1"/>
    </source>
</evidence>
<reference evidence="1 2" key="1">
    <citation type="submission" date="2022-04" db="EMBL/GenBank/DDBJ databases">
        <title>Human microbiome associated bacterial genomes.</title>
        <authorList>
            <person name="Sandstrom S."/>
            <person name="Salamzade R."/>
            <person name="Kalan L.R."/>
        </authorList>
    </citation>
    <scope>NUCLEOTIDE SEQUENCE [LARGE SCALE GENOMIC DNA]</scope>
    <source>
        <strain evidence="2">p3-SID1799</strain>
    </source>
</reference>
<organism evidence="1 2">
    <name type="scientific">Pseudoclavibacter albus</name>
    <dbReference type="NCBI Taxonomy" id="272241"/>
    <lineage>
        <taxon>Bacteria</taxon>
        <taxon>Bacillati</taxon>
        <taxon>Actinomycetota</taxon>
        <taxon>Actinomycetes</taxon>
        <taxon>Micrococcales</taxon>
        <taxon>Microbacteriaceae</taxon>
        <taxon>Pseudoclavibacter</taxon>
    </lineage>
</organism>
<accession>A0ABT2HV63</accession>
<protein>
    <submittedName>
        <fullName evidence="1">DivIVA domain-containing protein</fullName>
    </submittedName>
</protein>
<dbReference type="EMBL" id="JALXSQ010000006">
    <property type="protein sequence ID" value="MCT2042220.1"/>
    <property type="molecule type" value="Genomic_DNA"/>
</dbReference>